<feature type="non-terminal residue" evidence="1">
    <location>
        <position position="214"/>
    </location>
</feature>
<proteinExistence type="predicted"/>
<gene>
    <name evidence="1" type="ORF">K435DRAFT_592442</name>
</gene>
<keyword evidence="2" id="KW-1185">Reference proteome</keyword>
<organism evidence="1 2">
    <name type="scientific">Dendrothele bispora (strain CBS 962.96)</name>
    <dbReference type="NCBI Taxonomy" id="1314807"/>
    <lineage>
        <taxon>Eukaryota</taxon>
        <taxon>Fungi</taxon>
        <taxon>Dikarya</taxon>
        <taxon>Basidiomycota</taxon>
        <taxon>Agaricomycotina</taxon>
        <taxon>Agaricomycetes</taxon>
        <taxon>Agaricomycetidae</taxon>
        <taxon>Agaricales</taxon>
        <taxon>Agaricales incertae sedis</taxon>
        <taxon>Dendrothele</taxon>
    </lineage>
</organism>
<reference evidence="1 2" key="1">
    <citation type="journal article" date="2019" name="Nat. Ecol. Evol.">
        <title>Megaphylogeny resolves global patterns of mushroom evolution.</title>
        <authorList>
            <person name="Varga T."/>
            <person name="Krizsan K."/>
            <person name="Foldi C."/>
            <person name="Dima B."/>
            <person name="Sanchez-Garcia M."/>
            <person name="Sanchez-Ramirez S."/>
            <person name="Szollosi G.J."/>
            <person name="Szarkandi J.G."/>
            <person name="Papp V."/>
            <person name="Albert L."/>
            <person name="Andreopoulos W."/>
            <person name="Angelini C."/>
            <person name="Antonin V."/>
            <person name="Barry K.W."/>
            <person name="Bougher N.L."/>
            <person name="Buchanan P."/>
            <person name="Buyck B."/>
            <person name="Bense V."/>
            <person name="Catcheside P."/>
            <person name="Chovatia M."/>
            <person name="Cooper J."/>
            <person name="Damon W."/>
            <person name="Desjardin D."/>
            <person name="Finy P."/>
            <person name="Geml J."/>
            <person name="Haridas S."/>
            <person name="Hughes K."/>
            <person name="Justo A."/>
            <person name="Karasinski D."/>
            <person name="Kautmanova I."/>
            <person name="Kiss B."/>
            <person name="Kocsube S."/>
            <person name="Kotiranta H."/>
            <person name="LaButti K.M."/>
            <person name="Lechner B.E."/>
            <person name="Liimatainen K."/>
            <person name="Lipzen A."/>
            <person name="Lukacs Z."/>
            <person name="Mihaltcheva S."/>
            <person name="Morgado L.N."/>
            <person name="Niskanen T."/>
            <person name="Noordeloos M.E."/>
            <person name="Ohm R.A."/>
            <person name="Ortiz-Santana B."/>
            <person name="Ovrebo C."/>
            <person name="Racz N."/>
            <person name="Riley R."/>
            <person name="Savchenko A."/>
            <person name="Shiryaev A."/>
            <person name="Soop K."/>
            <person name="Spirin V."/>
            <person name="Szebenyi C."/>
            <person name="Tomsovsky M."/>
            <person name="Tulloss R.E."/>
            <person name="Uehling J."/>
            <person name="Grigoriev I.V."/>
            <person name="Vagvolgyi C."/>
            <person name="Papp T."/>
            <person name="Martin F.M."/>
            <person name="Miettinen O."/>
            <person name="Hibbett D.S."/>
            <person name="Nagy L.G."/>
        </authorList>
    </citation>
    <scope>NUCLEOTIDE SEQUENCE [LARGE SCALE GENOMIC DNA]</scope>
    <source>
        <strain evidence="1 2">CBS 962.96</strain>
    </source>
</reference>
<protein>
    <submittedName>
        <fullName evidence="1">Uncharacterized protein</fullName>
    </submittedName>
</protein>
<sequence>MHLKTYLNIAEDRALWAFFADHLLSKNCLLSSTSRLEARINSFLQNWRPNIRKVNPVLRQFVKSADKYGVELDHSHMSNGAKRQLPLWHHVGELSTKRQYNNKPTSQCLRTHHKVLFVGDALDFAQRLDDPQHFPRRTCMCDGCVYDRDISSCSNPHACLLEARLRLTQIDPAWLPCQPQGEPVPTLTSTDENDTIMKPTTLSNNIADSFRVFT</sequence>
<accession>A0A4S8KQP8</accession>
<name>A0A4S8KQP8_DENBC</name>
<dbReference type="OrthoDB" id="2728078at2759"/>
<dbReference type="AlphaFoldDB" id="A0A4S8KQP8"/>
<evidence type="ECO:0000313" key="2">
    <source>
        <dbReference type="Proteomes" id="UP000297245"/>
    </source>
</evidence>
<dbReference type="EMBL" id="ML180281">
    <property type="protein sequence ID" value="THU78019.1"/>
    <property type="molecule type" value="Genomic_DNA"/>
</dbReference>
<evidence type="ECO:0000313" key="1">
    <source>
        <dbReference type="EMBL" id="THU78019.1"/>
    </source>
</evidence>
<dbReference type="Proteomes" id="UP000297245">
    <property type="component" value="Unassembled WGS sequence"/>
</dbReference>